<dbReference type="InterPro" id="IPR005358">
    <property type="entry name" value="Puta_zinc/iron-chelating_dom"/>
</dbReference>
<dbReference type="PANTHER" id="PTHR35866">
    <property type="entry name" value="PUTATIVE-RELATED"/>
    <property type="match status" value="1"/>
</dbReference>
<reference evidence="1 2" key="1">
    <citation type="journal article" date="2010" name="Stand. Genomic Sci.">
        <title>Complete genome sequence of Haliangium ochraceum type strain (SMP-2).</title>
        <authorList>
            <consortium name="US DOE Joint Genome Institute (JGI-PGF)"/>
            <person name="Ivanova N."/>
            <person name="Daum C."/>
            <person name="Lang E."/>
            <person name="Abt B."/>
            <person name="Kopitz M."/>
            <person name="Saunders E."/>
            <person name="Lapidus A."/>
            <person name="Lucas S."/>
            <person name="Glavina Del Rio T."/>
            <person name="Nolan M."/>
            <person name="Tice H."/>
            <person name="Copeland A."/>
            <person name="Cheng J.F."/>
            <person name="Chen F."/>
            <person name="Bruce D."/>
            <person name="Goodwin L."/>
            <person name="Pitluck S."/>
            <person name="Mavromatis K."/>
            <person name="Pati A."/>
            <person name="Mikhailova N."/>
            <person name="Chen A."/>
            <person name="Palaniappan K."/>
            <person name="Land M."/>
            <person name="Hauser L."/>
            <person name="Chang Y.J."/>
            <person name="Jeffries C.D."/>
            <person name="Detter J.C."/>
            <person name="Brettin T."/>
            <person name="Rohde M."/>
            <person name="Goker M."/>
            <person name="Bristow J."/>
            <person name="Markowitz V."/>
            <person name="Eisen J.A."/>
            <person name="Hugenholtz P."/>
            <person name="Kyrpides N.C."/>
            <person name="Klenk H.P."/>
        </authorList>
    </citation>
    <scope>NUCLEOTIDE SEQUENCE [LARGE SCALE GENOMIC DNA]</scope>
    <source>
        <strain evidence="2">DSM 14365 / CIP 107738 / JCM 11303 / AJ 13395 / SMP-2</strain>
    </source>
</reference>
<proteinExistence type="predicted"/>
<organism evidence="1 2">
    <name type="scientific">Haliangium ochraceum (strain DSM 14365 / JCM 11303 / SMP-2)</name>
    <dbReference type="NCBI Taxonomy" id="502025"/>
    <lineage>
        <taxon>Bacteria</taxon>
        <taxon>Pseudomonadati</taxon>
        <taxon>Myxococcota</taxon>
        <taxon>Polyangia</taxon>
        <taxon>Haliangiales</taxon>
        <taxon>Kofleriaceae</taxon>
        <taxon>Haliangium</taxon>
    </lineage>
</organism>
<dbReference type="eggNOG" id="COG0727">
    <property type="taxonomic scope" value="Bacteria"/>
</dbReference>
<dbReference type="Pfam" id="PF03692">
    <property type="entry name" value="CxxCxxCC"/>
    <property type="match status" value="1"/>
</dbReference>
<evidence type="ECO:0000313" key="2">
    <source>
        <dbReference type="Proteomes" id="UP000001880"/>
    </source>
</evidence>
<evidence type="ECO:0008006" key="3">
    <source>
        <dbReference type="Google" id="ProtNLM"/>
    </source>
</evidence>
<dbReference type="KEGG" id="hoh:Hoch_4922"/>
<sequence length="176" mass="20450">MAEDKQEQRRLDELFARIGTRTQGLAQQRGSWPCHAGCDACCRRLGRPPELSRAEWQRLWRSFVQLDDDVRARVRVRVSELERAEAEGASHFTCPFLERESGRCQVYEDRPAACRMFGFYVSRAEGRYCDEMRERVDQGEFEGVVWGNQQAVERELARDFGELIAIVAWFAQAPEE</sequence>
<dbReference type="RefSeq" id="WP_012830003.1">
    <property type="nucleotide sequence ID" value="NC_013440.1"/>
</dbReference>
<dbReference type="Proteomes" id="UP000001880">
    <property type="component" value="Chromosome"/>
</dbReference>
<protein>
    <recommendedName>
        <fullName evidence="3">YkgJ family cysteine cluster protein</fullName>
    </recommendedName>
</protein>
<accession>D0LU47</accession>
<gene>
    <name evidence="1" type="ordered locus">Hoch_4922</name>
</gene>
<dbReference type="HOGENOM" id="CLU_1530068_0_0_7"/>
<dbReference type="AlphaFoldDB" id="D0LU47"/>
<keyword evidence="2" id="KW-1185">Reference proteome</keyword>
<name>D0LU47_HALO1</name>
<dbReference type="EMBL" id="CP001804">
    <property type="protein sequence ID" value="ACY17411.1"/>
    <property type="molecule type" value="Genomic_DNA"/>
</dbReference>
<dbReference type="PANTHER" id="PTHR35866:SF1">
    <property type="entry name" value="YKGJ FAMILY CYSTEINE CLUSTER PROTEIN"/>
    <property type="match status" value="1"/>
</dbReference>
<evidence type="ECO:0000313" key="1">
    <source>
        <dbReference type="EMBL" id="ACY17411.1"/>
    </source>
</evidence>